<name>A0A0L0FQU9_9EUKA</name>
<evidence type="ECO:0000313" key="4">
    <source>
        <dbReference type="Proteomes" id="UP000054560"/>
    </source>
</evidence>
<keyword evidence="4" id="KW-1185">Reference proteome</keyword>
<feature type="region of interest" description="Disordered" evidence="2">
    <location>
        <begin position="539"/>
        <end position="559"/>
    </location>
</feature>
<feature type="coiled-coil region" evidence="1">
    <location>
        <begin position="671"/>
        <end position="698"/>
    </location>
</feature>
<dbReference type="RefSeq" id="XP_014153042.1">
    <property type="nucleotide sequence ID" value="XM_014297567.1"/>
</dbReference>
<feature type="region of interest" description="Disordered" evidence="2">
    <location>
        <begin position="370"/>
        <end position="417"/>
    </location>
</feature>
<evidence type="ECO:0000256" key="1">
    <source>
        <dbReference type="SAM" id="Coils"/>
    </source>
</evidence>
<sequence>MSHSKFSVFGRMLGNLQKMRIECKGSLSAALTTGSLIQDIRSPNVPDLIARLLIYDLRSVHRKILMSPLIIILLSIQMKRLILDPAVWFKSHNPLPTIDEGGNVVKVRLVCNSMNPRALSSHPVLFVQLRAIYNEQTFSVADTPDFVDATKWINNWLNRNLNGRLILMINGQNTIGNVTEKKYKSILSQCASLFPNYPIYYVVLPDSWLAVKEHLTPGIIAWWRRHRLDLFNEESCYVHRTKQHEDLAEAAFLKRRSYKFIDNVVRGDGPPGWLIDCDVIPGMNPSDDSKQSVPLITTCAVHGKEQLPIFEEASNGLFIHGLHLNNNDLDSASKKLAVPAAVSQVDDGTTLASRGQVKRDRRFQSGIAQSKNGSYMGTRSTTATKPFLSSPPMVSARRSPPVLPVEGNSVRRSGLPISDTSIPNAKLPSQVTTTEGMRAVLSSYCIRPKVSTKTATSVGNASGRGAKRKNRAAVLESPKSPKTKRTAAASKPTAQVGTSTLQTSIRKISAYDLWRPSQSDIRSCALAYLQQKSDLSRKYKPARQINDTGPIRVGDDTTVNPVAPANTPHKGQVSACFDISARTRDLTSTAPESSARIKIRSKDTTGQRFEKNSGIARSTHTVAPMGVRRSADQSAVRGVDIIRANSAPGSKVKMAIQKDPRRSSCTVNMTLNQAMLEVRKAQQKIKQAELKAKILAKRKAYDRANSQS</sequence>
<protein>
    <submittedName>
        <fullName evidence="3">Uncharacterized protein</fullName>
    </submittedName>
</protein>
<evidence type="ECO:0000256" key="2">
    <source>
        <dbReference type="SAM" id="MobiDB-lite"/>
    </source>
</evidence>
<reference evidence="3 4" key="1">
    <citation type="submission" date="2011-02" db="EMBL/GenBank/DDBJ databases">
        <title>The Genome Sequence of Sphaeroforma arctica JP610.</title>
        <authorList>
            <consortium name="The Broad Institute Genome Sequencing Platform"/>
            <person name="Russ C."/>
            <person name="Cuomo C."/>
            <person name="Young S.K."/>
            <person name="Zeng Q."/>
            <person name="Gargeya S."/>
            <person name="Alvarado L."/>
            <person name="Berlin A."/>
            <person name="Chapman S.B."/>
            <person name="Chen Z."/>
            <person name="Freedman E."/>
            <person name="Gellesch M."/>
            <person name="Goldberg J."/>
            <person name="Griggs A."/>
            <person name="Gujja S."/>
            <person name="Heilman E."/>
            <person name="Heiman D."/>
            <person name="Howarth C."/>
            <person name="Mehta T."/>
            <person name="Neiman D."/>
            <person name="Pearson M."/>
            <person name="Roberts A."/>
            <person name="Saif S."/>
            <person name="Shea T."/>
            <person name="Shenoy N."/>
            <person name="Sisk P."/>
            <person name="Stolte C."/>
            <person name="Sykes S."/>
            <person name="White J."/>
            <person name="Yandava C."/>
            <person name="Burger G."/>
            <person name="Gray M.W."/>
            <person name="Holland P.W.H."/>
            <person name="King N."/>
            <person name="Lang F.B.F."/>
            <person name="Roger A.J."/>
            <person name="Ruiz-Trillo I."/>
            <person name="Haas B."/>
            <person name="Nusbaum C."/>
            <person name="Birren B."/>
        </authorList>
    </citation>
    <scope>NUCLEOTIDE SEQUENCE [LARGE SCALE GENOMIC DNA]</scope>
    <source>
        <strain evidence="3 4">JP610</strain>
    </source>
</reference>
<keyword evidence="1" id="KW-0175">Coiled coil</keyword>
<accession>A0A0L0FQU9</accession>
<organism evidence="3 4">
    <name type="scientific">Sphaeroforma arctica JP610</name>
    <dbReference type="NCBI Taxonomy" id="667725"/>
    <lineage>
        <taxon>Eukaryota</taxon>
        <taxon>Ichthyosporea</taxon>
        <taxon>Ichthyophonida</taxon>
        <taxon>Sphaeroforma</taxon>
    </lineage>
</organism>
<feature type="region of interest" description="Disordered" evidence="2">
    <location>
        <begin position="452"/>
        <end position="495"/>
    </location>
</feature>
<proteinExistence type="predicted"/>
<dbReference type="EMBL" id="KQ242358">
    <property type="protein sequence ID" value="KNC79140.1"/>
    <property type="molecule type" value="Genomic_DNA"/>
</dbReference>
<gene>
    <name evidence="3" type="ORF">SARC_08456</name>
</gene>
<evidence type="ECO:0000313" key="3">
    <source>
        <dbReference type="EMBL" id="KNC79140.1"/>
    </source>
</evidence>
<dbReference type="GeneID" id="25908960"/>
<feature type="compositionally biased region" description="Polar residues" evidence="2">
    <location>
        <begin position="370"/>
        <end position="384"/>
    </location>
</feature>
<dbReference type="Proteomes" id="UP000054560">
    <property type="component" value="Unassembled WGS sequence"/>
</dbReference>
<dbReference type="AlphaFoldDB" id="A0A0L0FQU9"/>